<organism evidence="1 2">
    <name type="scientific">Malus baccata</name>
    <name type="common">Siberian crab apple</name>
    <name type="synonym">Pyrus baccata</name>
    <dbReference type="NCBI Taxonomy" id="106549"/>
    <lineage>
        <taxon>Eukaryota</taxon>
        <taxon>Viridiplantae</taxon>
        <taxon>Streptophyta</taxon>
        <taxon>Embryophyta</taxon>
        <taxon>Tracheophyta</taxon>
        <taxon>Spermatophyta</taxon>
        <taxon>Magnoliopsida</taxon>
        <taxon>eudicotyledons</taxon>
        <taxon>Gunneridae</taxon>
        <taxon>Pentapetalae</taxon>
        <taxon>rosids</taxon>
        <taxon>fabids</taxon>
        <taxon>Rosales</taxon>
        <taxon>Rosaceae</taxon>
        <taxon>Amygdaloideae</taxon>
        <taxon>Maleae</taxon>
        <taxon>Malus</taxon>
    </lineage>
</organism>
<gene>
    <name evidence="1" type="ORF">C1H46_004472</name>
</gene>
<dbReference type="Proteomes" id="UP000315295">
    <property type="component" value="Unassembled WGS sequence"/>
</dbReference>
<dbReference type="AlphaFoldDB" id="A0A540NFS3"/>
<proteinExistence type="predicted"/>
<evidence type="ECO:0000313" key="2">
    <source>
        <dbReference type="Proteomes" id="UP000315295"/>
    </source>
</evidence>
<keyword evidence="2" id="KW-1185">Reference proteome</keyword>
<name>A0A540NFS3_MALBA</name>
<sequence length="79" mass="8810">METGRINGNFWTSSYGSRQVDRTRGCKGLVVMVQTEMCGYGLELRKDSNGSEQQRFNNNGGSGQQRQKACEVLGATMLW</sequence>
<evidence type="ECO:0000313" key="1">
    <source>
        <dbReference type="EMBL" id="TQE09894.1"/>
    </source>
</evidence>
<accession>A0A540NFS3</accession>
<dbReference type="EMBL" id="VIEB01000051">
    <property type="protein sequence ID" value="TQE09894.1"/>
    <property type="molecule type" value="Genomic_DNA"/>
</dbReference>
<protein>
    <submittedName>
        <fullName evidence="1">Uncharacterized protein</fullName>
    </submittedName>
</protein>
<comment type="caution">
    <text evidence="1">The sequence shown here is derived from an EMBL/GenBank/DDBJ whole genome shotgun (WGS) entry which is preliminary data.</text>
</comment>
<reference evidence="1 2" key="1">
    <citation type="journal article" date="2019" name="G3 (Bethesda)">
        <title>Sequencing of a Wild Apple (Malus baccata) Genome Unravels the Differences Between Cultivated and Wild Apple Species Regarding Disease Resistance and Cold Tolerance.</title>
        <authorList>
            <person name="Chen X."/>
        </authorList>
    </citation>
    <scope>NUCLEOTIDE SEQUENCE [LARGE SCALE GENOMIC DNA]</scope>
    <source>
        <strain evidence="2">cv. Shandingzi</strain>
        <tissue evidence="1">Leaves</tissue>
    </source>
</reference>